<dbReference type="InterPro" id="IPR015507">
    <property type="entry name" value="rRNA-MeTfrase_E"/>
</dbReference>
<reference evidence="7" key="1">
    <citation type="journal article" date="2015" name="MBio">
        <title>Genome-Resolved Metagenomic Analysis Reveals Roles for Candidate Phyla and Other Microbial Community Members in Biogeochemical Transformations in Oil Reservoirs.</title>
        <authorList>
            <person name="Hu P."/>
            <person name="Tom L."/>
            <person name="Singh A."/>
            <person name="Thomas B.C."/>
            <person name="Baker B.J."/>
            <person name="Piceno Y.M."/>
            <person name="Andersen G.L."/>
            <person name="Banfield J.F."/>
        </authorList>
    </citation>
    <scope>NUCLEOTIDE SEQUENCE [LARGE SCALE GENOMIC DNA]</scope>
</reference>
<dbReference type="InterPro" id="IPR002877">
    <property type="entry name" value="RNA_MeTrfase_FtsJ_dom"/>
</dbReference>
<dbReference type="Gene3D" id="3.40.50.150">
    <property type="entry name" value="Vaccinia Virus protein VP39"/>
    <property type="match status" value="1"/>
</dbReference>
<keyword evidence="3 6" id="KW-0808">Transferase</keyword>
<dbReference type="InterPro" id="IPR050082">
    <property type="entry name" value="RNA_methyltr_RlmE"/>
</dbReference>
<keyword evidence="4" id="KW-0949">S-adenosyl-L-methionine</keyword>
<keyword evidence="1" id="KW-0698">rRNA processing</keyword>
<evidence type="ECO:0000313" key="7">
    <source>
        <dbReference type="Proteomes" id="UP000054323"/>
    </source>
</evidence>
<proteinExistence type="predicted"/>
<evidence type="ECO:0000256" key="4">
    <source>
        <dbReference type="ARBA" id="ARBA00022691"/>
    </source>
</evidence>
<comment type="caution">
    <text evidence="6">The sequence shown here is derived from an EMBL/GenBank/DDBJ whole genome shotgun (WGS) entry which is preliminary data.</text>
</comment>
<evidence type="ECO:0000259" key="5">
    <source>
        <dbReference type="Pfam" id="PF01728"/>
    </source>
</evidence>
<organism evidence="6 7">
    <name type="scientific">Methanoculleus marisnigri</name>
    <dbReference type="NCBI Taxonomy" id="2198"/>
    <lineage>
        <taxon>Archaea</taxon>
        <taxon>Methanobacteriati</taxon>
        <taxon>Methanobacteriota</taxon>
        <taxon>Stenosarchaea group</taxon>
        <taxon>Methanomicrobia</taxon>
        <taxon>Methanomicrobiales</taxon>
        <taxon>Methanomicrobiaceae</taxon>
        <taxon>Methanoculleus</taxon>
    </lineage>
</organism>
<keyword evidence="2 6" id="KW-0489">Methyltransferase</keyword>
<dbReference type="Proteomes" id="UP000054323">
    <property type="component" value="Unassembled WGS sequence"/>
</dbReference>
<evidence type="ECO:0000256" key="3">
    <source>
        <dbReference type="ARBA" id="ARBA00022679"/>
    </source>
</evidence>
<dbReference type="GO" id="GO:0008173">
    <property type="term" value="F:RNA methyltransferase activity"/>
    <property type="evidence" value="ECO:0007669"/>
    <property type="project" value="TreeGrafter"/>
</dbReference>
<feature type="non-terminal residue" evidence="6">
    <location>
        <position position="158"/>
    </location>
</feature>
<dbReference type="PANTHER" id="PTHR10920:SF13">
    <property type="entry name" value="PRE-RRNA 2'-O-RIBOSE RNA METHYLTRANSFERASE FTSJ3"/>
    <property type="match status" value="1"/>
</dbReference>
<dbReference type="EMBL" id="LGGD01000050">
    <property type="protein sequence ID" value="KUK63024.1"/>
    <property type="molecule type" value="Genomic_DNA"/>
</dbReference>
<dbReference type="GO" id="GO:0001510">
    <property type="term" value="P:RNA methylation"/>
    <property type="evidence" value="ECO:0007669"/>
    <property type="project" value="InterPro"/>
</dbReference>
<sequence>MLDGCKYICQPQVEGNLAMGSQWSKDSVYKKAMKAGYRARAAYKLLEIQQRNDIIRPSDNVVDLGAAPGSWLQVLRDLTGGKVIGVDLNPIAPIGGVTTIVGDFTDPLVQERIREEAGGIINIVVSDASPKLSGQKTYDQARAIGLGEDALAFACTLL</sequence>
<dbReference type="GO" id="GO:0006364">
    <property type="term" value="P:rRNA processing"/>
    <property type="evidence" value="ECO:0007669"/>
    <property type="project" value="UniProtKB-KW"/>
</dbReference>
<dbReference type="AlphaFoldDB" id="A0A117LRB9"/>
<evidence type="ECO:0000256" key="2">
    <source>
        <dbReference type="ARBA" id="ARBA00022603"/>
    </source>
</evidence>
<name>A0A117LRB9_9EURY</name>
<dbReference type="Pfam" id="PF01728">
    <property type="entry name" value="FtsJ"/>
    <property type="match status" value="1"/>
</dbReference>
<evidence type="ECO:0000313" key="6">
    <source>
        <dbReference type="EMBL" id="KUK63024.1"/>
    </source>
</evidence>
<accession>A0A117LRB9</accession>
<dbReference type="PIRSF" id="PIRSF005461">
    <property type="entry name" value="23S_rRNA_mtase"/>
    <property type="match status" value="1"/>
</dbReference>
<dbReference type="InterPro" id="IPR029063">
    <property type="entry name" value="SAM-dependent_MTases_sf"/>
</dbReference>
<dbReference type="SUPFAM" id="SSF53335">
    <property type="entry name" value="S-adenosyl-L-methionine-dependent methyltransferases"/>
    <property type="match status" value="1"/>
</dbReference>
<protein>
    <submittedName>
        <fullName evidence="6">Ribosomal RNA large subunit methyltransferase E</fullName>
    </submittedName>
</protein>
<feature type="domain" description="Ribosomal RNA methyltransferase FtsJ" evidence="5">
    <location>
        <begin position="37"/>
        <end position="157"/>
    </location>
</feature>
<dbReference type="PANTHER" id="PTHR10920">
    <property type="entry name" value="RIBOSOMAL RNA METHYLTRANSFERASE"/>
    <property type="match status" value="1"/>
</dbReference>
<evidence type="ECO:0000256" key="1">
    <source>
        <dbReference type="ARBA" id="ARBA00022552"/>
    </source>
</evidence>
<gene>
    <name evidence="6" type="ORF">XD82_0575</name>
</gene>